<evidence type="ECO:0000313" key="1">
    <source>
        <dbReference type="EMBL" id="OLY85142.1"/>
    </source>
</evidence>
<protein>
    <submittedName>
        <fullName evidence="1">Uncharacterized protein</fullName>
    </submittedName>
</protein>
<dbReference type="EMBL" id="LSSL01000218">
    <property type="protein sequence ID" value="OLY85142.1"/>
    <property type="molecule type" value="Genomic_DNA"/>
</dbReference>
<accession>A0A1R0H7F5</accession>
<gene>
    <name evidence="1" type="ORF">AYI68_g672</name>
</gene>
<dbReference type="AlphaFoldDB" id="A0A1R0H7F5"/>
<sequence>MVDIRPVILNTKIFYPPCTAGHPGGHSDLDDLLNEVGYPSLIYPQLGSDPFHGDRPTHIGNQSDCFVDFGLDRLDYGFTHAKGLPSITANRH</sequence>
<keyword evidence="2" id="KW-1185">Reference proteome</keyword>
<dbReference type="Proteomes" id="UP000187455">
    <property type="component" value="Unassembled WGS sequence"/>
</dbReference>
<reference evidence="1 2" key="1">
    <citation type="journal article" date="2016" name="Mol. Biol. Evol.">
        <title>Genome-Wide Survey of Gut Fungi (Harpellales) Reveals the First Horizontally Transferred Ubiquitin Gene from a Mosquito Host.</title>
        <authorList>
            <person name="Wang Y."/>
            <person name="White M.M."/>
            <person name="Kvist S."/>
            <person name="Moncalvo J.M."/>
        </authorList>
    </citation>
    <scope>NUCLEOTIDE SEQUENCE [LARGE SCALE GENOMIC DNA]</scope>
    <source>
        <strain evidence="1 2">ALG-7-W6</strain>
    </source>
</reference>
<evidence type="ECO:0000313" key="2">
    <source>
        <dbReference type="Proteomes" id="UP000187455"/>
    </source>
</evidence>
<proteinExistence type="predicted"/>
<comment type="caution">
    <text evidence="1">The sequence shown here is derived from an EMBL/GenBank/DDBJ whole genome shotgun (WGS) entry which is preliminary data.</text>
</comment>
<name>A0A1R0H7F5_9FUNG</name>
<organism evidence="1 2">
    <name type="scientific">Smittium mucronatum</name>
    <dbReference type="NCBI Taxonomy" id="133383"/>
    <lineage>
        <taxon>Eukaryota</taxon>
        <taxon>Fungi</taxon>
        <taxon>Fungi incertae sedis</taxon>
        <taxon>Zoopagomycota</taxon>
        <taxon>Kickxellomycotina</taxon>
        <taxon>Harpellomycetes</taxon>
        <taxon>Harpellales</taxon>
        <taxon>Legeriomycetaceae</taxon>
        <taxon>Smittium</taxon>
    </lineage>
</organism>